<dbReference type="PANTHER" id="PTHR15092:SF37">
    <property type="entry name" value="TARGET OF EGR1 PROTEIN 1"/>
    <property type="match status" value="1"/>
</dbReference>
<evidence type="ECO:0000313" key="3">
    <source>
        <dbReference type="WBParaSite" id="MBELARI_LOCUS14102"/>
    </source>
</evidence>
<dbReference type="InterPro" id="IPR036397">
    <property type="entry name" value="RNaseH_sf"/>
</dbReference>
<accession>A0AAF3EJ94</accession>
<sequence>MEADTRNATSRADLPEIPVFELTKSNFEKCLPYLLVSIKEADLIALDLEMSGLGPTYGLRAKDTETRYTAFRDSASTRGILSLGIATFKLKSTSDEKKRVKYNCQVFNILTYPSRPFTMEPDAMKFLLNHGFDFNKLTKDGVLYYPGRVDKDCPLRKIFDAILSESKPVALHNGFLDLCFLYHQLFADLPEKLEDFLASIADLFPEESSLIDSKYLAEYVTRMHGSYLEYVFRKCQRDNVSDKCQSRAYISISFSAYRTDLMNELATSIERTNCELPLDFPNHPIPGNLKEHLCERYTNHGFCGSRDRGCAKLHDVDFALDLEILAAQKNRTRRKRRYDHIIPAKLKEQNGAKESDGESSCSSTFTATSTVTVAEITKSKPRIAVHGSHRAGVDAFMTGFAALFQNRMHLLRYQKCNPKWTSQLPLSGKQFPLVIRKSVNAVVSGEHMVAFFSIELLRKKKRPAAEKFDDQLPKE</sequence>
<dbReference type="WBParaSite" id="MBELARI_LOCUS14102">
    <property type="protein sequence ID" value="MBELARI_LOCUS14102"/>
    <property type="gene ID" value="MBELARI_LOCUS14102"/>
</dbReference>
<dbReference type="GO" id="GO:0015030">
    <property type="term" value="C:Cajal body"/>
    <property type="evidence" value="ECO:0007669"/>
    <property type="project" value="TreeGrafter"/>
</dbReference>
<dbReference type="Gene3D" id="3.30.420.10">
    <property type="entry name" value="Ribonuclease H-like superfamily/Ribonuclease H"/>
    <property type="match status" value="1"/>
</dbReference>
<reference evidence="3" key="1">
    <citation type="submission" date="2024-02" db="UniProtKB">
        <authorList>
            <consortium name="WormBaseParasite"/>
        </authorList>
    </citation>
    <scope>IDENTIFICATION</scope>
</reference>
<dbReference type="InterPro" id="IPR012337">
    <property type="entry name" value="RNaseH-like_sf"/>
</dbReference>
<dbReference type="InterPro" id="IPR051181">
    <property type="entry name" value="CAF1_poly(A)_ribonucleases"/>
</dbReference>
<dbReference type="GO" id="GO:0017069">
    <property type="term" value="F:snRNA binding"/>
    <property type="evidence" value="ECO:0007669"/>
    <property type="project" value="TreeGrafter"/>
</dbReference>
<dbReference type="InterPro" id="IPR006941">
    <property type="entry name" value="RNase_CAF1"/>
</dbReference>
<dbReference type="SUPFAM" id="SSF53098">
    <property type="entry name" value="Ribonuclease H-like"/>
    <property type="match status" value="1"/>
</dbReference>
<comment type="similarity">
    <text evidence="1">Belongs to the CAF1 family.</text>
</comment>
<dbReference type="PANTHER" id="PTHR15092">
    <property type="entry name" value="POLY A -SPECIFIC RIBONUCLEASE/TARGET OF EGR1, MEMBER 1"/>
    <property type="match status" value="1"/>
</dbReference>
<organism evidence="2 3">
    <name type="scientific">Mesorhabditis belari</name>
    <dbReference type="NCBI Taxonomy" id="2138241"/>
    <lineage>
        <taxon>Eukaryota</taxon>
        <taxon>Metazoa</taxon>
        <taxon>Ecdysozoa</taxon>
        <taxon>Nematoda</taxon>
        <taxon>Chromadorea</taxon>
        <taxon>Rhabditida</taxon>
        <taxon>Rhabditina</taxon>
        <taxon>Rhabditomorpha</taxon>
        <taxon>Rhabditoidea</taxon>
        <taxon>Rhabditidae</taxon>
        <taxon>Mesorhabditinae</taxon>
        <taxon>Mesorhabditis</taxon>
    </lineage>
</organism>
<dbReference type="GO" id="GO:0034472">
    <property type="term" value="P:snRNA 3'-end processing"/>
    <property type="evidence" value="ECO:0007669"/>
    <property type="project" value="TreeGrafter"/>
</dbReference>
<dbReference type="AlphaFoldDB" id="A0AAF3EJ94"/>
<keyword evidence="2" id="KW-1185">Reference proteome</keyword>
<evidence type="ECO:0000256" key="1">
    <source>
        <dbReference type="ARBA" id="ARBA00008372"/>
    </source>
</evidence>
<name>A0AAF3EJ94_9BILA</name>
<dbReference type="GO" id="GO:0000175">
    <property type="term" value="F:3'-5'-RNA exonuclease activity"/>
    <property type="evidence" value="ECO:0007669"/>
    <property type="project" value="TreeGrafter"/>
</dbReference>
<evidence type="ECO:0000313" key="2">
    <source>
        <dbReference type="Proteomes" id="UP000887575"/>
    </source>
</evidence>
<proteinExistence type="inferred from homology"/>
<protein>
    <submittedName>
        <fullName evidence="3">Target of EGR1 protein 1</fullName>
    </submittedName>
</protein>
<dbReference type="Pfam" id="PF04857">
    <property type="entry name" value="CAF1"/>
    <property type="match status" value="2"/>
</dbReference>
<dbReference type="Proteomes" id="UP000887575">
    <property type="component" value="Unassembled WGS sequence"/>
</dbReference>